<proteinExistence type="predicted"/>
<dbReference type="Proteomes" id="UP000030066">
    <property type="component" value="Chromosome"/>
</dbReference>
<feature type="domain" description="Ferrous iron transporter FeoA-like" evidence="2">
    <location>
        <begin position="8"/>
        <end position="73"/>
    </location>
</feature>
<dbReference type="GO" id="GO:0046914">
    <property type="term" value="F:transition metal ion binding"/>
    <property type="evidence" value="ECO:0007669"/>
    <property type="project" value="InterPro"/>
</dbReference>
<dbReference type="Gene3D" id="2.30.30.90">
    <property type="match status" value="1"/>
</dbReference>
<protein>
    <submittedName>
        <fullName evidence="3">FeoA domain-containing protein</fullName>
    </submittedName>
</protein>
<accession>A0A097ST44</accession>
<gene>
    <name evidence="3" type="ORF">MGM1_3700</name>
</gene>
<dbReference type="AlphaFoldDB" id="A0A097ST44"/>
<dbReference type="KEGG" id="mgj:MGM1_3700"/>
<evidence type="ECO:0000313" key="3">
    <source>
        <dbReference type="EMBL" id="AIV03742.1"/>
    </source>
</evidence>
<sequence length="79" mass="9114">MILTGKFKGKTVQIEQINFQDPHILHKLDNIGLTVGAIIKVLDFNTDKKLLYLNIYNVDYVLRESDCYGIEVKEISEEN</sequence>
<dbReference type="InterPro" id="IPR008988">
    <property type="entry name" value="Transcriptional_repressor_C"/>
</dbReference>
<dbReference type="HOGENOM" id="CLU_2599506_0_0_14"/>
<dbReference type="STRING" id="1318617.MGM1_3700"/>
<dbReference type="InterPro" id="IPR007167">
    <property type="entry name" value="Fe-transptr_FeoA-like"/>
</dbReference>
<evidence type="ECO:0000313" key="4">
    <source>
        <dbReference type="Proteomes" id="UP000030066"/>
    </source>
</evidence>
<dbReference type="InterPro" id="IPR038157">
    <property type="entry name" value="FeoA_core_dom"/>
</dbReference>
<keyword evidence="1" id="KW-0408">Iron</keyword>
<evidence type="ECO:0000259" key="2">
    <source>
        <dbReference type="Pfam" id="PF04023"/>
    </source>
</evidence>
<reference evidence="3 4" key="1">
    <citation type="journal article" date="2014" name="PLoS ONE">
        <title>An emerging Mycoplasma associated with trichomoniasis, vaginal infection and disease.</title>
        <authorList>
            <consortium name="Vaginal Microbiome Consortium"/>
            <person name="Fettweis J.M."/>
            <person name="Serrano M.G."/>
            <person name="Huang B."/>
            <person name="Brooks J.P."/>
            <person name="Glascock A.L."/>
            <person name="Sheth N.U."/>
            <person name="Strauss J.F.III."/>
            <person name="Jefferson K.K."/>
            <person name="Buck G.A."/>
        </authorList>
    </citation>
    <scope>NUCLEOTIDE SEQUENCE [LARGE SCALE GENOMIC DNA]</scope>
    <source>
        <strain evidence="3 4">VCU_M1</strain>
    </source>
</reference>
<evidence type="ECO:0000256" key="1">
    <source>
        <dbReference type="ARBA" id="ARBA00023004"/>
    </source>
</evidence>
<dbReference type="SUPFAM" id="SSF50037">
    <property type="entry name" value="C-terminal domain of transcriptional repressors"/>
    <property type="match status" value="1"/>
</dbReference>
<keyword evidence="4" id="KW-1185">Reference proteome</keyword>
<name>A0A097ST44_9BACT</name>
<organism evidence="3 4">
    <name type="scientific">Candidatus Malacoplasma girerdii</name>
    <dbReference type="NCBI Taxonomy" id="1318617"/>
    <lineage>
        <taxon>Bacteria</taxon>
        <taxon>Bacillati</taxon>
        <taxon>Mycoplasmatota</taxon>
        <taxon>Mycoplasmoidales</taxon>
        <taxon>Mycoplasmoidaceae</taxon>
        <taxon>Malacoplasma</taxon>
    </lineage>
</organism>
<dbReference type="EMBL" id="CP007711">
    <property type="protein sequence ID" value="AIV03742.1"/>
    <property type="molecule type" value="Genomic_DNA"/>
</dbReference>
<dbReference type="Pfam" id="PF04023">
    <property type="entry name" value="FeoA"/>
    <property type="match status" value="1"/>
</dbReference>